<dbReference type="PANTHER" id="PTHR48006">
    <property type="entry name" value="LEUCINE-RICH REPEAT-CONTAINING PROTEIN DDB_G0281931-RELATED"/>
    <property type="match status" value="1"/>
</dbReference>
<name>A0A8J5HXP9_ZINOF</name>
<dbReference type="InterPro" id="IPR001245">
    <property type="entry name" value="Ser-Thr/Tyr_kinase_cat_dom"/>
</dbReference>
<keyword evidence="1" id="KW-0472">Membrane</keyword>
<keyword evidence="1" id="KW-1133">Transmembrane helix</keyword>
<proteinExistence type="predicted"/>
<feature type="domain" description="Protein kinase" evidence="2">
    <location>
        <begin position="76"/>
        <end position="298"/>
    </location>
</feature>
<organism evidence="3 4">
    <name type="scientific">Zingiber officinale</name>
    <name type="common">Ginger</name>
    <name type="synonym">Amomum zingiber</name>
    <dbReference type="NCBI Taxonomy" id="94328"/>
    <lineage>
        <taxon>Eukaryota</taxon>
        <taxon>Viridiplantae</taxon>
        <taxon>Streptophyta</taxon>
        <taxon>Embryophyta</taxon>
        <taxon>Tracheophyta</taxon>
        <taxon>Spermatophyta</taxon>
        <taxon>Magnoliopsida</taxon>
        <taxon>Liliopsida</taxon>
        <taxon>Zingiberales</taxon>
        <taxon>Zingiberaceae</taxon>
        <taxon>Zingiber</taxon>
    </lineage>
</organism>
<dbReference type="GO" id="GO:0005524">
    <property type="term" value="F:ATP binding"/>
    <property type="evidence" value="ECO:0007669"/>
    <property type="project" value="InterPro"/>
</dbReference>
<dbReference type="GO" id="GO:0004672">
    <property type="term" value="F:protein kinase activity"/>
    <property type="evidence" value="ECO:0007669"/>
    <property type="project" value="InterPro"/>
</dbReference>
<evidence type="ECO:0000313" key="4">
    <source>
        <dbReference type="Proteomes" id="UP000734854"/>
    </source>
</evidence>
<dbReference type="Gene3D" id="1.10.510.10">
    <property type="entry name" value="Transferase(Phosphotransferase) domain 1"/>
    <property type="match status" value="1"/>
</dbReference>
<protein>
    <recommendedName>
        <fullName evidence="2">Protein kinase domain-containing protein</fullName>
    </recommendedName>
</protein>
<reference evidence="3 4" key="1">
    <citation type="submission" date="2020-08" db="EMBL/GenBank/DDBJ databases">
        <title>Plant Genome Project.</title>
        <authorList>
            <person name="Zhang R.-G."/>
        </authorList>
    </citation>
    <scope>NUCLEOTIDE SEQUENCE [LARGE SCALE GENOMIC DNA]</scope>
    <source>
        <tissue evidence="3">Rhizome</tissue>
    </source>
</reference>
<dbReference type="Gene3D" id="3.30.200.20">
    <property type="entry name" value="Phosphorylase Kinase, domain 1"/>
    <property type="match status" value="1"/>
</dbReference>
<gene>
    <name evidence="3" type="ORF">ZIOFF_003446</name>
</gene>
<comment type="caution">
    <text evidence="3">The sequence shown here is derived from an EMBL/GenBank/DDBJ whole genome shotgun (WGS) entry which is preliminary data.</text>
</comment>
<evidence type="ECO:0000256" key="1">
    <source>
        <dbReference type="SAM" id="Phobius"/>
    </source>
</evidence>
<dbReference type="Pfam" id="PF07714">
    <property type="entry name" value="PK_Tyr_Ser-Thr"/>
    <property type="match status" value="1"/>
</dbReference>
<dbReference type="InterPro" id="IPR000719">
    <property type="entry name" value="Prot_kinase_dom"/>
</dbReference>
<dbReference type="PROSITE" id="PS50011">
    <property type="entry name" value="PROTEIN_KINASE_DOM"/>
    <property type="match status" value="1"/>
</dbReference>
<dbReference type="SUPFAM" id="SSF56112">
    <property type="entry name" value="Protein kinase-like (PK-like)"/>
    <property type="match status" value="1"/>
</dbReference>
<dbReference type="Proteomes" id="UP000734854">
    <property type="component" value="Unassembled WGS sequence"/>
</dbReference>
<dbReference type="InterPro" id="IPR011009">
    <property type="entry name" value="Kinase-like_dom_sf"/>
</dbReference>
<evidence type="ECO:0000313" key="3">
    <source>
        <dbReference type="EMBL" id="KAG6538331.1"/>
    </source>
</evidence>
<dbReference type="InterPro" id="IPR051824">
    <property type="entry name" value="LRR_Rcpt-Like_S/T_Kinase"/>
</dbReference>
<accession>A0A8J5HXP9</accession>
<dbReference type="EMBL" id="JACMSC010000001">
    <property type="protein sequence ID" value="KAG6538331.1"/>
    <property type="molecule type" value="Genomic_DNA"/>
</dbReference>
<keyword evidence="1" id="KW-0812">Transmembrane</keyword>
<dbReference type="AlphaFoldDB" id="A0A8J5HXP9"/>
<feature type="transmembrane region" description="Helical" evidence="1">
    <location>
        <begin position="48"/>
        <end position="71"/>
    </location>
</feature>
<keyword evidence="4" id="KW-1185">Reference proteome</keyword>
<dbReference type="PANTHER" id="PTHR48006:SF73">
    <property type="entry name" value="PROTEIN KINASE DOMAIN-CONTAINING PROTEIN"/>
    <property type="match status" value="1"/>
</dbReference>
<evidence type="ECO:0000259" key="2">
    <source>
        <dbReference type="PROSITE" id="PS50011"/>
    </source>
</evidence>
<sequence>MLNSENCLSAVAGDLGIQHPNSYCNQGAVYTVLPSANKINGSKSSLGVISGIVGAVICGAVLAGFLGFMIFRKMRRRMSPTVMIGTLGLVPYQAFSIEDLEEAYKGWIRDGSSVIIRCLRLKHKLSCPSLLQYIDIVSKLRHRHSVSIVGYCVTSDGDNTMDTIFLVFKHISNGNLRSYLGGNREGKLSLALCKYVCDEIEGRNALLLAESKKIEMMMTSSQRVSATIGVAKGIQFLHTVTVPGIVGNDLNIENILLDQTLTAKIRNYNLPILSNFRSHKLGSRSPLSIPAREEDLGR</sequence>